<reference evidence="2" key="1">
    <citation type="submission" date="2021-06" db="EMBL/GenBank/DDBJ databases">
        <title>Parelaphostrongylus tenuis whole genome reference sequence.</title>
        <authorList>
            <person name="Garwood T.J."/>
            <person name="Larsen P.A."/>
            <person name="Fountain-Jones N.M."/>
            <person name="Garbe J.R."/>
            <person name="Macchietto M.G."/>
            <person name="Kania S.A."/>
            <person name="Gerhold R.W."/>
            <person name="Richards J.E."/>
            <person name="Wolf T.M."/>
        </authorList>
    </citation>
    <scope>NUCLEOTIDE SEQUENCE</scope>
    <source>
        <strain evidence="2">MNPRO001-30</strain>
        <tissue evidence="2">Meninges</tissue>
    </source>
</reference>
<evidence type="ECO:0000256" key="1">
    <source>
        <dbReference type="SAM" id="MobiDB-lite"/>
    </source>
</evidence>
<dbReference type="Proteomes" id="UP001196413">
    <property type="component" value="Unassembled WGS sequence"/>
</dbReference>
<protein>
    <submittedName>
        <fullName evidence="2">Uncharacterized protein</fullName>
    </submittedName>
</protein>
<feature type="compositionally biased region" description="Basic and acidic residues" evidence="1">
    <location>
        <begin position="161"/>
        <end position="187"/>
    </location>
</feature>
<organism evidence="2 3">
    <name type="scientific">Parelaphostrongylus tenuis</name>
    <name type="common">Meningeal worm</name>
    <dbReference type="NCBI Taxonomy" id="148309"/>
    <lineage>
        <taxon>Eukaryota</taxon>
        <taxon>Metazoa</taxon>
        <taxon>Ecdysozoa</taxon>
        <taxon>Nematoda</taxon>
        <taxon>Chromadorea</taxon>
        <taxon>Rhabditida</taxon>
        <taxon>Rhabditina</taxon>
        <taxon>Rhabditomorpha</taxon>
        <taxon>Strongyloidea</taxon>
        <taxon>Metastrongylidae</taxon>
        <taxon>Parelaphostrongylus</taxon>
    </lineage>
</organism>
<comment type="caution">
    <text evidence="2">The sequence shown here is derived from an EMBL/GenBank/DDBJ whole genome shotgun (WGS) entry which is preliminary data.</text>
</comment>
<gene>
    <name evidence="2" type="ORF">KIN20_018147</name>
</gene>
<name>A0AAD5N1N5_PARTN</name>
<dbReference type="AlphaFoldDB" id="A0AAD5N1N5"/>
<keyword evidence="3" id="KW-1185">Reference proteome</keyword>
<evidence type="ECO:0000313" key="2">
    <source>
        <dbReference type="EMBL" id="KAJ1359422.1"/>
    </source>
</evidence>
<proteinExistence type="predicted"/>
<sequence>MEFWKVYSVSKKKSSSISTSRSYIEEDTKLEQKYRRPAWDKDFPNILPPPVRVPEKDNAEVDVEPDMMPTGTPMSDNKNLPVGDRKISNDVDGRLSEIIDPEILENPTQFSHETHSSTRQVKQVSRAPMRGLQEKVEQPKKKYLIRTNTTESSDLVKVNPQKKDVHTRSNLDKKKDEVEEIRNRDAS</sequence>
<feature type="compositionally biased region" description="Polar residues" evidence="1">
    <location>
        <begin position="106"/>
        <end position="123"/>
    </location>
</feature>
<accession>A0AAD5N1N5</accession>
<evidence type="ECO:0000313" key="3">
    <source>
        <dbReference type="Proteomes" id="UP001196413"/>
    </source>
</evidence>
<dbReference type="EMBL" id="JAHQIW010003609">
    <property type="protein sequence ID" value="KAJ1359422.1"/>
    <property type="molecule type" value="Genomic_DNA"/>
</dbReference>
<feature type="region of interest" description="Disordered" evidence="1">
    <location>
        <begin position="40"/>
        <end position="187"/>
    </location>
</feature>
<feature type="compositionally biased region" description="Basic and acidic residues" evidence="1">
    <location>
        <begin position="83"/>
        <end position="97"/>
    </location>
</feature>